<feature type="compositionally biased region" description="Pro residues" evidence="1">
    <location>
        <begin position="58"/>
        <end position="67"/>
    </location>
</feature>
<organism evidence="2 3">
    <name type="scientific">Brenthis ino</name>
    <name type="common">lesser marbled fritillary</name>
    <dbReference type="NCBI Taxonomy" id="405034"/>
    <lineage>
        <taxon>Eukaryota</taxon>
        <taxon>Metazoa</taxon>
        <taxon>Ecdysozoa</taxon>
        <taxon>Arthropoda</taxon>
        <taxon>Hexapoda</taxon>
        <taxon>Insecta</taxon>
        <taxon>Pterygota</taxon>
        <taxon>Neoptera</taxon>
        <taxon>Endopterygota</taxon>
        <taxon>Lepidoptera</taxon>
        <taxon>Glossata</taxon>
        <taxon>Ditrysia</taxon>
        <taxon>Papilionoidea</taxon>
        <taxon>Nymphalidae</taxon>
        <taxon>Heliconiinae</taxon>
        <taxon>Argynnini</taxon>
        <taxon>Brenthis</taxon>
    </lineage>
</organism>
<evidence type="ECO:0000313" key="3">
    <source>
        <dbReference type="Proteomes" id="UP000838878"/>
    </source>
</evidence>
<dbReference type="Proteomes" id="UP000838878">
    <property type="component" value="Chromosome 7"/>
</dbReference>
<evidence type="ECO:0000313" key="2">
    <source>
        <dbReference type="EMBL" id="CAH0728088.1"/>
    </source>
</evidence>
<feature type="non-terminal residue" evidence="2">
    <location>
        <position position="86"/>
    </location>
</feature>
<accession>A0A8J9UXV5</accession>
<feature type="compositionally biased region" description="Polar residues" evidence="1">
    <location>
        <begin position="76"/>
        <end position="86"/>
    </location>
</feature>
<dbReference type="AlphaFoldDB" id="A0A8J9UXV5"/>
<proteinExistence type="predicted"/>
<gene>
    <name evidence="2" type="ORF">BINO364_LOCUS13351</name>
</gene>
<keyword evidence="3" id="KW-1185">Reference proteome</keyword>
<dbReference type="EMBL" id="OV170227">
    <property type="protein sequence ID" value="CAH0728088.1"/>
    <property type="molecule type" value="Genomic_DNA"/>
</dbReference>
<evidence type="ECO:0000256" key="1">
    <source>
        <dbReference type="SAM" id="MobiDB-lite"/>
    </source>
</evidence>
<name>A0A8J9UXV5_9NEOP</name>
<sequence>MSVSVRAVLVEGPASGPRLKGPYTYASTPRALYNNAKLRRDPSWPPPPATVAARRPLARPPPPPPLAPRDTDSPPASTNLTYRKCS</sequence>
<protein>
    <submittedName>
        <fullName evidence="2">Uncharacterized protein</fullName>
    </submittedName>
</protein>
<reference evidence="2" key="1">
    <citation type="submission" date="2021-12" db="EMBL/GenBank/DDBJ databases">
        <authorList>
            <person name="Martin H S."/>
        </authorList>
    </citation>
    <scope>NUCLEOTIDE SEQUENCE</scope>
</reference>
<feature type="region of interest" description="Disordered" evidence="1">
    <location>
        <begin position="37"/>
        <end position="86"/>
    </location>
</feature>
<dbReference type="OrthoDB" id="7463824at2759"/>